<dbReference type="Gene3D" id="2.30.30.110">
    <property type="match status" value="1"/>
</dbReference>
<evidence type="ECO:0000256" key="1">
    <source>
        <dbReference type="ARBA" id="ARBA00007521"/>
    </source>
</evidence>
<proteinExistence type="inferred from homology"/>
<comment type="function">
    <text evidence="3">Toxic component of a type II toxin-antitoxin (TA) system.</text>
</comment>
<keyword evidence="2" id="KW-1277">Toxin-antitoxin system</keyword>
<dbReference type="InterPro" id="IPR011067">
    <property type="entry name" value="Plasmid_toxin/cell-grow_inhib"/>
</dbReference>
<dbReference type="PANTHER" id="PTHR33988:SF1">
    <property type="entry name" value="ENDORIBONUCLEASE MAZF7-RELATED"/>
    <property type="match status" value="1"/>
</dbReference>
<reference evidence="4 5" key="1">
    <citation type="submission" date="2020-03" db="EMBL/GenBank/DDBJ databases">
        <title>Draft genome sequences of bacterial isolates from the female urobiome.</title>
        <authorList>
            <person name="Miller-Ensminger T."/>
            <person name="Wolfe A.J."/>
            <person name="Putonti C."/>
        </authorList>
    </citation>
    <scope>NUCLEOTIDE SEQUENCE [LARGE SCALE GENOMIC DNA]</scope>
    <source>
        <strain evidence="4 5">UMB8490</strain>
    </source>
</reference>
<organism evidence="4 5">
    <name type="scientific">Corynebacterium coyleae</name>
    <dbReference type="NCBI Taxonomy" id="53374"/>
    <lineage>
        <taxon>Bacteria</taxon>
        <taxon>Bacillati</taxon>
        <taxon>Actinomycetota</taxon>
        <taxon>Actinomycetes</taxon>
        <taxon>Mycobacteriales</taxon>
        <taxon>Corynebacteriaceae</taxon>
        <taxon>Corynebacterium</taxon>
    </lineage>
</organism>
<dbReference type="GO" id="GO:0004521">
    <property type="term" value="F:RNA endonuclease activity"/>
    <property type="evidence" value="ECO:0007669"/>
    <property type="project" value="TreeGrafter"/>
</dbReference>
<name>A0AAP6XJS1_9CORY</name>
<accession>A0AAP6XJS1</accession>
<sequence length="114" mass="12637">MLRGEIRLIDFEPAVGQEANKTRPAVIVSNDTANQSAAIHGGMITAVPLTSNTSRVFPFQTYVDSEESGLRIDSKTQPELMRSVSVMRVGKRVGRLSPRQMMELDDAIRIHLDL</sequence>
<keyword evidence="3" id="KW-0255">Endonuclease</keyword>
<dbReference type="InterPro" id="IPR003477">
    <property type="entry name" value="PemK-like"/>
</dbReference>
<dbReference type="SUPFAM" id="SSF50118">
    <property type="entry name" value="Cell growth inhibitor/plasmid maintenance toxic component"/>
    <property type="match status" value="1"/>
</dbReference>
<comment type="caution">
    <text evidence="4">The sequence shown here is derived from an EMBL/GenBank/DDBJ whole genome shotgun (WGS) entry which is preliminary data.</text>
</comment>
<dbReference type="EMBL" id="JAAUVV010000008">
    <property type="protein sequence ID" value="NJJ03790.1"/>
    <property type="molecule type" value="Genomic_DNA"/>
</dbReference>
<keyword evidence="3" id="KW-0378">Hydrolase</keyword>
<evidence type="ECO:0000313" key="4">
    <source>
        <dbReference type="EMBL" id="NJJ03790.1"/>
    </source>
</evidence>
<dbReference type="Proteomes" id="UP000591626">
    <property type="component" value="Unassembled WGS sequence"/>
</dbReference>
<dbReference type="GO" id="GO:0016075">
    <property type="term" value="P:rRNA catabolic process"/>
    <property type="evidence" value="ECO:0007669"/>
    <property type="project" value="TreeGrafter"/>
</dbReference>
<evidence type="ECO:0000256" key="2">
    <source>
        <dbReference type="ARBA" id="ARBA00022649"/>
    </source>
</evidence>
<dbReference type="EC" id="3.1.-.-" evidence="3"/>
<keyword evidence="3" id="KW-0540">Nuclease</keyword>
<dbReference type="RefSeq" id="WP_154839221.1">
    <property type="nucleotide sequence ID" value="NZ_JAAUVV010000008.1"/>
</dbReference>
<dbReference type="Pfam" id="PF02452">
    <property type="entry name" value="PemK_toxin"/>
    <property type="match status" value="1"/>
</dbReference>
<comment type="similarity">
    <text evidence="1 3">Belongs to the PemK/MazF family.</text>
</comment>
<protein>
    <recommendedName>
        <fullName evidence="3">mRNA interferase</fullName>
        <ecNumber evidence="3">3.1.-.-</ecNumber>
    </recommendedName>
</protein>
<gene>
    <name evidence="4" type="ORF">HC138_05405</name>
</gene>
<dbReference type="AlphaFoldDB" id="A0AAP6XJS1"/>
<dbReference type="PIRSF" id="PIRSF033490">
    <property type="entry name" value="MazF"/>
    <property type="match status" value="1"/>
</dbReference>
<dbReference type="PANTHER" id="PTHR33988">
    <property type="entry name" value="ENDORIBONUCLEASE MAZF-RELATED"/>
    <property type="match status" value="1"/>
</dbReference>
<evidence type="ECO:0000256" key="3">
    <source>
        <dbReference type="PIRNR" id="PIRNR033490"/>
    </source>
</evidence>
<evidence type="ECO:0000313" key="5">
    <source>
        <dbReference type="Proteomes" id="UP000591626"/>
    </source>
</evidence>
<dbReference type="GO" id="GO:0006402">
    <property type="term" value="P:mRNA catabolic process"/>
    <property type="evidence" value="ECO:0007669"/>
    <property type="project" value="TreeGrafter"/>
</dbReference>
<dbReference type="GO" id="GO:0016787">
    <property type="term" value="F:hydrolase activity"/>
    <property type="evidence" value="ECO:0007669"/>
    <property type="project" value="UniProtKB-KW"/>
</dbReference>
<dbReference type="GO" id="GO:0003677">
    <property type="term" value="F:DNA binding"/>
    <property type="evidence" value="ECO:0007669"/>
    <property type="project" value="InterPro"/>
</dbReference>